<dbReference type="Pfam" id="PF13307">
    <property type="entry name" value="Helicase_C_2"/>
    <property type="match status" value="1"/>
</dbReference>
<gene>
    <name evidence="3" type="ORF">Q9312_08680</name>
</gene>
<dbReference type="Gene3D" id="3.40.50.300">
    <property type="entry name" value="P-loop containing nucleotide triphosphate hydrolases"/>
    <property type="match status" value="1"/>
</dbReference>
<evidence type="ECO:0000313" key="4">
    <source>
        <dbReference type="Proteomes" id="UP001239782"/>
    </source>
</evidence>
<accession>A0AA51X8H2</accession>
<keyword evidence="3" id="KW-0378">Hydrolase</keyword>
<dbReference type="GO" id="GO:0003676">
    <property type="term" value="F:nucleic acid binding"/>
    <property type="evidence" value="ECO:0007669"/>
    <property type="project" value="InterPro"/>
</dbReference>
<dbReference type="InterPro" id="IPR006555">
    <property type="entry name" value="ATP-dep_Helicase_C"/>
</dbReference>
<dbReference type="InterPro" id="IPR027417">
    <property type="entry name" value="P-loop_NTPase"/>
</dbReference>
<dbReference type="PANTHER" id="PTHR11472">
    <property type="entry name" value="DNA REPAIR DEAD HELICASE RAD3/XP-D SUBFAMILY MEMBER"/>
    <property type="match status" value="1"/>
</dbReference>
<sequence length="460" mass="52372">MTFGYLISDIVTKKSVSVKLGKPHIQLAHFEQFGKSQVVLVDEGHNLIDRSRQMYSADIIESDALNVLQETQHKTFFTKQINRLSSVLVAVEELAKSTSTEQSRGNAKDNSEWRGGVLDSALIEKLHATTQSIQANLFDFSLSESLSELEMSWLKQIIRFNVILSLRDDAHQFFISHQTNGLIDTLNVHLICLNAANYLEQIYKNLRSLIVFSGTLRPDTYVAETLGFRDALPIKRVPSIFSHNQLGVFISTRIDTRYRYRDGFIQAIVADIKAVIESKAGNYMVAFSSYHLLEKVAEEFAKQFPKTVLSKQERASTLEQKEEFISQFFNQRSVLGFVILGGVYTEGVDYRGDSLDGVIVVGSGMPQVNQLQAHLTQYFEGLGLSGFDMTYRYPALQRVFQTTGRVIRQLSDKGVVVLLDKRFAEPRFLRMAPEYWSPKCYRATDQLQQALQEFWLKNEQ</sequence>
<protein>
    <submittedName>
        <fullName evidence="3">Helicase C-terminal domain-containing protein</fullName>
    </submittedName>
</protein>
<comment type="similarity">
    <text evidence="1">Belongs to the helicase family. DinG subfamily.</text>
</comment>
<dbReference type="AlphaFoldDB" id="A0AA51X8H2"/>
<dbReference type="KEGG" id="plei:Q9312_08680"/>
<reference evidence="3 4" key="1">
    <citation type="submission" date="2023-08" db="EMBL/GenBank/DDBJ databases">
        <title>Pleionea litopenaei sp. nov., isolated from stomach of juvenile Litopenaeus vannamei.</title>
        <authorList>
            <person name="Rho A.M."/>
            <person name="Hwang C.Y."/>
        </authorList>
    </citation>
    <scope>NUCLEOTIDE SEQUENCE [LARGE SCALE GENOMIC DNA]</scope>
    <source>
        <strain evidence="3 4">HL-JVS1</strain>
    </source>
</reference>
<keyword evidence="4" id="KW-1185">Reference proteome</keyword>
<dbReference type="Proteomes" id="UP001239782">
    <property type="component" value="Chromosome"/>
</dbReference>
<dbReference type="EMBL" id="CP133548">
    <property type="protein sequence ID" value="WMS88976.1"/>
    <property type="molecule type" value="Genomic_DNA"/>
</dbReference>
<keyword evidence="3" id="KW-0067">ATP-binding</keyword>
<name>A0AA51X8H2_9GAMM</name>
<evidence type="ECO:0000256" key="1">
    <source>
        <dbReference type="ARBA" id="ARBA00038058"/>
    </source>
</evidence>
<keyword evidence="3" id="KW-0547">Nucleotide-binding</keyword>
<proteinExistence type="inferred from homology"/>
<dbReference type="InterPro" id="IPR045028">
    <property type="entry name" value="DinG/Rad3-like"/>
</dbReference>
<dbReference type="SMART" id="SM00491">
    <property type="entry name" value="HELICc2"/>
    <property type="match status" value="1"/>
</dbReference>
<dbReference type="RefSeq" id="WP_309204203.1">
    <property type="nucleotide sequence ID" value="NZ_CP133548.1"/>
</dbReference>
<dbReference type="GO" id="GO:0006139">
    <property type="term" value="P:nucleobase-containing compound metabolic process"/>
    <property type="evidence" value="ECO:0007669"/>
    <property type="project" value="InterPro"/>
</dbReference>
<dbReference type="GO" id="GO:0005524">
    <property type="term" value="F:ATP binding"/>
    <property type="evidence" value="ECO:0007669"/>
    <property type="project" value="InterPro"/>
</dbReference>
<dbReference type="PANTHER" id="PTHR11472:SF34">
    <property type="entry name" value="REGULATOR OF TELOMERE ELONGATION HELICASE 1"/>
    <property type="match status" value="1"/>
</dbReference>
<dbReference type="GO" id="GO:0016818">
    <property type="term" value="F:hydrolase activity, acting on acid anhydrides, in phosphorus-containing anhydrides"/>
    <property type="evidence" value="ECO:0007669"/>
    <property type="project" value="InterPro"/>
</dbReference>
<keyword evidence="3" id="KW-0347">Helicase</keyword>
<evidence type="ECO:0000313" key="3">
    <source>
        <dbReference type="EMBL" id="WMS88976.1"/>
    </source>
</evidence>
<organism evidence="3 4">
    <name type="scientific">Pleionea litopenaei</name>
    <dbReference type="NCBI Taxonomy" id="3070815"/>
    <lineage>
        <taxon>Bacteria</taxon>
        <taxon>Pseudomonadati</taxon>
        <taxon>Pseudomonadota</taxon>
        <taxon>Gammaproteobacteria</taxon>
        <taxon>Oceanospirillales</taxon>
        <taxon>Pleioneaceae</taxon>
        <taxon>Pleionea</taxon>
    </lineage>
</organism>
<dbReference type="GO" id="GO:0003678">
    <property type="term" value="F:DNA helicase activity"/>
    <property type="evidence" value="ECO:0007669"/>
    <property type="project" value="TreeGrafter"/>
</dbReference>
<evidence type="ECO:0000259" key="2">
    <source>
        <dbReference type="SMART" id="SM00491"/>
    </source>
</evidence>
<feature type="domain" description="ATP-dependent helicase C-terminal" evidence="2">
    <location>
        <begin position="290"/>
        <end position="425"/>
    </location>
</feature>